<evidence type="ECO:0000313" key="2">
    <source>
        <dbReference type="EMBL" id="SHI89519.1"/>
    </source>
</evidence>
<dbReference type="OrthoDB" id="649654at2"/>
<keyword evidence="3" id="KW-1185">Reference proteome</keyword>
<dbReference type="STRING" id="1118202.SAMN05443429_1066"/>
<dbReference type="RefSeq" id="WP_073179569.1">
    <property type="nucleotide sequence ID" value="NZ_FQYI01000006.1"/>
</dbReference>
<sequence length="185" mass="21782">MNKLQKLCAVIIVSVIFIIMCSFSILSDLESYYSFYKKDRPKFLDKMEAFSKWAPIDFFGKYTGFETGYGFFGPNVSSDFVFNIRIYDEKGNIIKQLNEIPTNSKEGKLRLSCMNHMFLDKLDKIDERHDRYLDIVMKQVAIKIKKDHPKSSKVELKMYLFDYPSIKNFNKQSAPRIAMIKKYEV</sequence>
<gene>
    <name evidence="2" type="ORF">SAMN05443429_1066</name>
</gene>
<evidence type="ECO:0000313" key="3">
    <source>
        <dbReference type="Proteomes" id="UP000184335"/>
    </source>
</evidence>
<accession>A0A1M6EVW0</accession>
<protein>
    <submittedName>
        <fullName evidence="2">Uncharacterized protein</fullName>
    </submittedName>
</protein>
<name>A0A1M6EVW0_9FLAO</name>
<evidence type="ECO:0000256" key="1">
    <source>
        <dbReference type="SAM" id="Phobius"/>
    </source>
</evidence>
<reference evidence="2 3" key="1">
    <citation type="submission" date="2016-11" db="EMBL/GenBank/DDBJ databases">
        <authorList>
            <person name="Jaros S."/>
            <person name="Januszkiewicz K."/>
            <person name="Wedrychowicz H."/>
        </authorList>
    </citation>
    <scope>NUCLEOTIDE SEQUENCE [LARGE SCALE GENOMIC DNA]</scope>
    <source>
        <strain evidence="2 3">DSM 25479</strain>
    </source>
</reference>
<keyword evidence="1" id="KW-0472">Membrane</keyword>
<organism evidence="2 3">
    <name type="scientific">Cruoricaptor ignavus</name>
    <dbReference type="NCBI Taxonomy" id="1118202"/>
    <lineage>
        <taxon>Bacteria</taxon>
        <taxon>Pseudomonadati</taxon>
        <taxon>Bacteroidota</taxon>
        <taxon>Flavobacteriia</taxon>
        <taxon>Flavobacteriales</taxon>
        <taxon>Weeksellaceae</taxon>
        <taxon>Cruoricaptor</taxon>
    </lineage>
</organism>
<dbReference type="AlphaFoldDB" id="A0A1M6EVW0"/>
<proteinExistence type="predicted"/>
<dbReference type="Proteomes" id="UP000184335">
    <property type="component" value="Unassembled WGS sequence"/>
</dbReference>
<keyword evidence="1" id="KW-0812">Transmembrane</keyword>
<dbReference type="EMBL" id="FQYI01000006">
    <property type="protein sequence ID" value="SHI89519.1"/>
    <property type="molecule type" value="Genomic_DNA"/>
</dbReference>
<keyword evidence="1" id="KW-1133">Transmembrane helix</keyword>
<feature type="transmembrane region" description="Helical" evidence="1">
    <location>
        <begin position="7"/>
        <end position="26"/>
    </location>
</feature>